<organism evidence="11">
    <name type="scientific">Spathaspora passalidarum (strain NRRL Y-27907 / 11-Y1)</name>
    <dbReference type="NCBI Taxonomy" id="619300"/>
    <lineage>
        <taxon>Eukaryota</taxon>
        <taxon>Fungi</taxon>
        <taxon>Dikarya</taxon>
        <taxon>Ascomycota</taxon>
        <taxon>Saccharomycotina</taxon>
        <taxon>Pichiomycetes</taxon>
        <taxon>Debaryomycetaceae</taxon>
        <taxon>Spathaspora</taxon>
    </lineage>
</organism>
<protein>
    <recommendedName>
        <fullName evidence="4 8">Regulator of rDNA transcription 14</fullName>
    </recommendedName>
</protein>
<dbReference type="GeneID" id="18872010"/>
<dbReference type="InParanoid" id="G3ARG8"/>
<keyword evidence="6 8" id="KW-0804">Transcription</keyword>
<gene>
    <name evidence="8" type="primary">RRT14</name>
    <name evidence="10" type="ORF">SPAPADRAFT_56168</name>
</gene>
<dbReference type="OrthoDB" id="4069371at2759"/>
<dbReference type="STRING" id="619300.G3ARG8"/>
<keyword evidence="7 8" id="KW-0539">Nucleus</keyword>
<keyword evidence="5 8" id="KW-0805">Transcription regulation</keyword>
<reference evidence="10 11" key="1">
    <citation type="journal article" date="2011" name="Proc. Natl. Acad. Sci. U.S.A.">
        <title>Comparative genomics of xylose-fermenting fungi for enhanced biofuel production.</title>
        <authorList>
            <person name="Wohlbach D.J."/>
            <person name="Kuo A."/>
            <person name="Sato T.K."/>
            <person name="Potts K.M."/>
            <person name="Salamov A.A."/>
            <person name="LaButti K.M."/>
            <person name="Sun H."/>
            <person name="Clum A."/>
            <person name="Pangilinan J.L."/>
            <person name="Lindquist E.A."/>
            <person name="Lucas S."/>
            <person name="Lapidus A."/>
            <person name="Jin M."/>
            <person name="Gunawan C."/>
            <person name="Balan V."/>
            <person name="Dale B.E."/>
            <person name="Jeffries T.W."/>
            <person name="Zinkel R."/>
            <person name="Barry K.W."/>
            <person name="Grigoriev I.V."/>
            <person name="Gasch A.P."/>
        </authorList>
    </citation>
    <scope>NUCLEOTIDE SEQUENCE [LARGE SCALE GENOMIC DNA]</scope>
    <source>
        <strain evidence="11">NRRL Y-27907 / 11-Y1</strain>
    </source>
</reference>
<dbReference type="HOGENOM" id="CLU_095038_0_0_1"/>
<evidence type="ECO:0000256" key="8">
    <source>
        <dbReference type="RuleBase" id="RU362137"/>
    </source>
</evidence>
<dbReference type="EMBL" id="GL996503">
    <property type="protein sequence ID" value="EGW31289.1"/>
    <property type="molecule type" value="Genomic_DNA"/>
</dbReference>
<evidence type="ECO:0000256" key="5">
    <source>
        <dbReference type="ARBA" id="ARBA00023015"/>
    </source>
</evidence>
<dbReference type="eggNOG" id="ENOG502S1G1">
    <property type="taxonomic scope" value="Eukaryota"/>
</dbReference>
<dbReference type="Proteomes" id="UP000000709">
    <property type="component" value="Unassembled WGS sequence"/>
</dbReference>
<evidence type="ECO:0000256" key="2">
    <source>
        <dbReference type="ARBA" id="ARBA00004604"/>
    </source>
</evidence>
<dbReference type="InterPro" id="IPR031404">
    <property type="entry name" value="Rrt14"/>
</dbReference>
<name>G3ARG8_SPAPN</name>
<sequence>MSFKSEASKYQAESTVSKLFSSILNTTTPSEESRTSNLSTTQILANQFNHTATASKKKSNSKSNKKIAKNVDKEKKFSKFVKYTIIKNKKDHTPEEKKYLTKLAKRNIAQLQSVKVDEMVEDELKEVKAQVLAEITDKSHGRLRKKRLVNNKNKKFDDFDSKVKRGMISVPGLTPGLAPVDYNESDSE</sequence>
<evidence type="ECO:0000256" key="4">
    <source>
        <dbReference type="ARBA" id="ARBA00014115"/>
    </source>
</evidence>
<evidence type="ECO:0000256" key="9">
    <source>
        <dbReference type="SAM" id="MobiDB-lite"/>
    </source>
</evidence>
<comment type="similarity">
    <text evidence="3 8">Belongs to the RRT14 family.</text>
</comment>
<accession>G3ARG8</accession>
<evidence type="ECO:0000256" key="6">
    <source>
        <dbReference type="ARBA" id="ARBA00023163"/>
    </source>
</evidence>
<evidence type="ECO:0000256" key="1">
    <source>
        <dbReference type="ARBA" id="ARBA00002711"/>
    </source>
</evidence>
<evidence type="ECO:0000313" key="11">
    <source>
        <dbReference type="Proteomes" id="UP000000709"/>
    </source>
</evidence>
<dbReference type="Pfam" id="PF17075">
    <property type="entry name" value="RRT14"/>
    <property type="match status" value="1"/>
</dbReference>
<dbReference type="AlphaFoldDB" id="G3ARG8"/>
<dbReference type="RefSeq" id="XP_007376067.1">
    <property type="nucleotide sequence ID" value="XM_007376005.1"/>
</dbReference>
<dbReference type="GO" id="GO:0005730">
    <property type="term" value="C:nucleolus"/>
    <property type="evidence" value="ECO:0007669"/>
    <property type="project" value="UniProtKB-SubCell"/>
</dbReference>
<evidence type="ECO:0000313" key="10">
    <source>
        <dbReference type="EMBL" id="EGW31289.1"/>
    </source>
</evidence>
<comment type="subcellular location">
    <subcellularLocation>
        <location evidence="2 8">Nucleus</location>
        <location evidence="2 8">Nucleolus</location>
    </subcellularLocation>
</comment>
<comment type="function">
    <text evidence="1 8">Involved in ribosome biogenesis, probably through modulation of rDNA transcription.</text>
</comment>
<dbReference type="FunCoup" id="G3ARG8">
    <property type="interactions" value="262"/>
</dbReference>
<evidence type="ECO:0000256" key="3">
    <source>
        <dbReference type="ARBA" id="ARBA00007142"/>
    </source>
</evidence>
<proteinExistence type="inferred from homology"/>
<evidence type="ECO:0000256" key="7">
    <source>
        <dbReference type="ARBA" id="ARBA00023242"/>
    </source>
</evidence>
<feature type="region of interest" description="Disordered" evidence="9">
    <location>
        <begin position="51"/>
        <end position="70"/>
    </location>
</feature>
<keyword evidence="11" id="KW-1185">Reference proteome</keyword>
<dbReference type="OMA" id="LNNTKQV"/>
<feature type="compositionally biased region" description="Basic residues" evidence="9">
    <location>
        <begin position="55"/>
        <end position="68"/>
    </location>
</feature>
<dbReference type="KEGG" id="spaa:SPAPADRAFT_56168"/>